<dbReference type="OrthoDB" id="3034763at2"/>
<sequence length="105" mass="12304">MSNVAYYAIHYGVDEKGYIAFNKDNKEMTVVLPDETWQKKVWDYLHTPQTIEKALSLDVYETVTLDPSESLENLKLALTVMWERTDVQVDWSRPVEIDGEFKFPE</sequence>
<accession>A0A6N3ECR6</accession>
<dbReference type="RefSeq" id="WP_021840478.1">
    <property type="nucleotide sequence ID" value="NZ_CACRUX010000072.1"/>
</dbReference>
<dbReference type="EMBL" id="CACRUX010000072">
    <property type="protein sequence ID" value="VYU38552.1"/>
    <property type="molecule type" value="Genomic_DNA"/>
</dbReference>
<name>A0A6N3ECR6_9FIRM</name>
<gene>
    <name evidence="1" type="ORF">VRLFYP33_00176</name>
</gene>
<dbReference type="GeneID" id="91964384"/>
<protein>
    <submittedName>
        <fullName evidence="1">Uncharacterized protein</fullName>
    </submittedName>
</protein>
<reference evidence="1" key="1">
    <citation type="submission" date="2019-11" db="EMBL/GenBank/DDBJ databases">
        <authorList>
            <person name="Feng L."/>
        </authorList>
    </citation>
    <scope>NUCLEOTIDE SEQUENCE</scope>
    <source>
        <strain evidence="1">VrattiLFYP33</strain>
    </source>
</reference>
<proteinExistence type="predicted"/>
<organism evidence="1">
    <name type="scientific">Veillonella ratti</name>
    <dbReference type="NCBI Taxonomy" id="103892"/>
    <lineage>
        <taxon>Bacteria</taxon>
        <taxon>Bacillati</taxon>
        <taxon>Bacillota</taxon>
        <taxon>Negativicutes</taxon>
        <taxon>Veillonellales</taxon>
        <taxon>Veillonellaceae</taxon>
        <taxon>Veillonella</taxon>
    </lineage>
</organism>
<dbReference type="AlphaFoldDB" id="A0A6N3ECR6"/>
<evidence type="ECO:0000313" key="1">
    <source>
        <dbReference type="EMBL" id="VYU38552.1"/>
    </source>
</evidence>